<evidence type="ECO:0000313" key="3">
    <source>
        <dbReference type="Proteomes" id="UP000248961"/>
    </source>
</evidence>
<keyword evidence="3" id="KW-1185">Reference proteome</keyword>
<dbReference type="RefSeq" id="XP_025554208.1">
    <property type="nucleotide sequence ID" value="XM_025694794.1"/>
</dbReference>
<proteinExistence type="predicted"/>
<evidence type="ECO:0000256" key="1">
    <source>
        <dbReference type="SAM" id="MobiDB-lite"/>
    </source>
</evidence>
<evidence type="ECO:0000313" key="2">
    <source>
        <dbReference type="EMBL" id="RAL15054.1"/>
    </source>
</evidence>
<feature type="region of interest" description="Disordered" evidence="1">
    <location>
        <begin position="82"/>
        <end position="105"/>
    </location>
</feature>
<feature type="compositionally biased region" description="Low complexity" evidence="1">
    <location>
        <begin position="31"/>
        <end position="40"/>
    </location>
</feature>
<feature type="region of interest" description="Disordered" evidence="1">
    <location>
        <begin position="1"/>
        <end position="46"/>
    </location>
</feature>
<dbReference type="OrthoDB" id="10491419at2759"/>
<dbReference type="EMBL" id="KZ824272">
    <property type="protein sequence ID" value="RAL15054.1"/>
    <property type="molecule type" value="Genomic_DNA"/>
</dbReference>
<dbReference type="GeneID" id="37199083"/>
<reference evidence="2 3" key="1">
    <citation type="submission" date="2018-02" db="EMBL/GenBank/DDBJ databases">
        <title>The genomes of Aspergillus section Nigri reveals drivers in fungal speciation.</title>
        <authorList>
            <consortium name="DOE Joint Genome Institute"/>
            <person name="Vesth T.C."/>
            <person name="Nybo J."/>
            <person name="Theobald S."/>
            <person name="Brandl J."/>
            <person name="Frisvad J.C."/>
            <person name="Nielsen K.F."/>
            <person name="Lyhne E.K."/>
            <person name="Kogle M.E."/>
            <person name="Kuo A."/>
            <person name="Riley R."/>
            <person name="Clum A."/>
            <person name="Nolan M."/>
            <person name="Lipzen A."/>
            <person name="Salamov A."/>
            <person name="Henrissat B."/>
            <person name="Wiebenga A."/>
            <person name="De vries R.P."/>
            <person name="Grigoriev I.V."/>
            <person name="Mortensen U.H."/>
            <person name="Andersen M.R."/>
            <person name="Baker S.E."/>
        </authorList>
    </citation>
    <scope>NUCLEOTIDE SEQUENCE [LARGE SCALE GENOMIC DNA]</scope>
    <source>
        <strain evidence="2 3">CBS 101889</strain>
    </source>
</reference>
<organism evidence="2 3">
    <name type="scientific">Aspergillus homomorphus (strain CBS 101889)</name>
    <dbReference type="NCBI Taxonomy" id="1450537"/>
    <lineage>
        <taxon>Eukaryota</taxon>
        <taxon>Fungi</taxon>
        <taxon>Dikarya</taxon>
        <taxon>Ascomycota</taxon>
        <taxon>Pezizomycotina</taxon>
        <taxon>Eurotiomycetes</taxon>
        <taxon>Eurotiomycetidae</taxon>
        <taxon>Eurotiales</taxon>
        <taxon>Aspergillaceae</taxon>
        <taxon>Aspergillus</taxon>
        <taxon>Aspergillus subgen. Circumdati</taxon>
    </lineage>
</organism>
<name>A0A395IA78_ASPHC</name>
<sequence>MKGSTIATSPSRSPGMLATLPQQNGQPDPAPAYASRVAAAETDPGTDARGAARIAHERSGQSVEDFEMKSTISHVLRLAASTATGREAETKEGWKERGRRASEIC</sequence>
<accession>A0A395IA78</accession>
<dbReference type="AlphaFoldDB" id="A0A395IA78"/>
<dbReference type="Proteomes" id="UP000248961">
    <property type="component" value="Unassembled WGS sequence"/>
</dbReference>
<feature type="compositionally biased region" description="Basic and acidic residues" evidence="1">
    <location>
        <begin position="86"/>
        <end position="105"/>
    </location>
</feature>
<protein>
    <submittedName>
        <fullName evidence="2">Uncharacterized protein</fullName>
    </submittedName>
</protein>
<dbReference type="VEuPathDB" id="FungiDB:BO97DRAFT_403682"/>
<feature type="compositionally biased region" description="Polar residues" evidence="1">
    <location>
        <begin position="1"/>
        <end position="12"/>
    </location>
</feature>
<gene>
    <name evidence="2" type="ORF">BO97DRAFT_403682</name>
</gene>